<proteinExistence type="predicted"/>
<dbReference type="EMBL" id="FQUC01000004">
    <property type="protein sequence ID" value="SHF15300.1"/>
    <property type="molecule type" value="Genomic_DNA"/>
</dbReference>
<dbReference type="InterPro" id="IPR009057">
    <property type="entry name" value="Homeodomain-like_sf"/>
</dbReference>
<evidence type="ECO:0000313" key="5">
    <source>
        <dbReference type="EMBL" id="SHF15300.1"/>
    </source>
</evidence>
<evidence type="ECO:0000256" key="2">
    <source>
        <dbReference type="ARBA" id="ARBA00023125"/>
    </source>
</evidence>
<dbReference type="InterPro" id="IPR018062">
    <property type="entry name" value="HTH_AraC-typ_CS"/>
</dbReference>
<keyword evidence="3" id="KW-0804">Transcription</keyword>
<dbReference type="Proteomes" id="UP000184480">
    <property type="component" value="Unassembled WGS sequence"/>
</dbReference>
<feature type="domain" description="HTH araC/xylS-type" evidence="4">
    <location>
        <begin position="217"/>
        <end position="315"/>
    </location>
</feature>
<dbReference type="PROSITE" id="PS01124">
    <property type="entry name" value="HTH_ARAC_FAMILY_2"/>
    <property type="match status" value="1"/>
</dbReference>
<organism evidence="5 6">
    <name type="scientific">Dysgonomonas macrotermitis</name>
    <dbReference type="NCBI Taxonomy" id="1346286"/>
    <lineage>
        <taxon>Bacteria</taxon>
        <taxon>Pseudomonadati</taxon>
        <taxon>Bacteroidota</taxon>
        <taxon>Bacteroidia</taxon>
        <taxon>Bacteroidales</taxon>
        <taxon>Dysgonomonadaceae</taxon>
        <taxon>Dysgonomonas</taxon>
    </lineage>
</organism>
<sequence>MKEYRQQTEPAILRRLAHMLGTKIVGGRLQIPEGSGSGYCAGYIFDDHIRMLIMNYKLNEDLVVENPDIDIPGRMILFKFQNIISKTGLQVTKMPSVLITTSSMNTDTVIPIDTETEAINIEVDADYLNSLFGSSEKSPVLQSLLENTQPLLFEQIVHPALQKIIDEIVNEQVNETFALFFLRIKAEELVCRLLMQLEERDEKHLYPLNIRDIQTIYRVREQILEHPEVPPLIANLAATANMSPSKLKRIFRQIFGNSIFSYYQAFRMKEAARLLKEGQLSVSDVGYGLGFTNLSHFSRVFKEHTGMNPKQYSRS</sequence>
<evidence type="ECO:0000313" key="6">
    <source>
        <dbReference type="Proteomes" id="UP000184480"/>
    </source>
</evidence>
<dbReference type="GO" id="GO:0043565">
    <property type="term" value="F:sequence-specific DNA binding"/>
    <property type="evidence" value="ECO:0007669"/>
    <property type="project" value="InterPro"/>
</dbReference>
<dbReference type="PRINTS" id="PR00032">
    <property type="entry name" value="HTHARAC"/>
</dbReference>
<dbReference type="InterPro" id="IPR053142">
    <property type="entry name" value="PchR_regulatory_protein"/>
</dbReference>
<evidence type="ECO:0000256" key="3">
    <source>
        <dbReference type="ARBA" id="ARBA00023163"/>
    </source>
</evidence>
<dbReference type="SUPFAM" id="SSF46689">
    <property type="entry name" value="Homeodomain-like"/>
    <property type="match status" value="2"/>
</dbReference>
<keyword evidence="6" id="KW-1185">Reference proteome</keyword>
<keyword evidence="1" id="KW-0805">Transcription regulation</keyword>
<dbReference type="PROSITE" id="PS00041">
    <property type="entry name" value="HTH_ARAC_FAMILY_1"/>
    <property type="match status" value="1"/>
</dbReference>
<dbReference type="Pfam" id="PF12833">
    <property type="entry name" value="HTH_18"/>
    <property type="match status" value="1"/>
</dbReference>
<dbReference type="OrthoDB" id="4480133at2"/>
<dbReference type="STRING" id="1346286.SAMN05444362_10438"/>
<evidence type="ECO:0000259" key="4">
    <source>
        <dbReference type="PROSITE" id="PS01124"/>
    </source>
</evidence>
<reference evidence="6" key="1">
    <citation type="submission" date="2016-11" db="EMBL/GenBank/DDBJ databases">
        <authorList>
            <person name="Varghese N."/>
            <person name="Submissions S."/>
        </authorList>
    </citation>
    <scope>NUCLEOTIDE SEQUENCE [LARGE SCALE GENOMIC DNA]</scope>
    <source>
        <strain evidence="6">DSM 27370</strain>
    </source>
</reference>
<dbReference type="RefSeq" id="WP_062181427.1">
    <property type="nucleotide sequence ID" value="NZ_BBXL01000013.1"/>
</dbReference>
<dbReference type="PANTHER" id="PTHR47893">
    <property type="entry name" value="REGULATORY PROTEIN PCHR"/>
    <property type="match status" value="1"/>
</dbReference>
<gene>
    <name evidence="5" type="ORF">SAMN05444362_10438</name>
</gene>
<dbReference type="InterPro" id="IPR020449">
    <property type="entry name" value="Tscrpt_reg_AraC-type_HTH"/>
</dbReference>
<name>A0A1M4ZB80_9BACT</name>
<accession>A0A1M4ZB80</accession>
<evidence type="ECO:0000256" key="1">
    <source>
        <dbReference type="ARBA" id="ARBA00023015"/>
    </source>
</evidence>
<dbReference type="InterPro" id="IPR018060">
    <property type="entry name" value="HTH_AraC"/>
</dbReference>
<protein>
    <submittedName>
        <fullName evidence="5">AraC-type DNA-binding protein</fullName>
    </submittedName>
</protein>
<dbReference type="SMART" id="SM00342">
    <property type="entry name" value="HTH_ARAC"/>
    <property type="match status" value="1"/>
</dbReference>
<dbReference type="Gene3D" id="1.10.10.60">
    <property type="entry name" value="Homeodomain-like"/>
    <property type="match status" value="2"/>
</dbReference>
<keyword evidence="2 5" id="KW-0238">DNA-binding</keyword>
<dbReference type="GO" id="GO:0003700">
    <property type="term" value="F:DNA-binding transcription factor activity"/>
    <property type="evidence" value="ECO:0007669"/>
    <property type="project" value="InterPro"/>
</dbReference>
<dbReference type="AlphaFoldDB" id="A0A1M4ZB80"/>
<dbReference type="PANTHER" id="PTHR47893:SF1">
    <property type="entry name" value="REGULATORY PROTEIN PCHR"/>
    <property type="match status" value="1"/>
</dbReference>